<proteinExistence type="predicted"/>
<evidence type="ECO:0000313" key="3">
    <source>
        <dbReference type="Proteomes" id="UP001189429"/>
    </source>
</evidence>
<name>A0ABN9Q8F8_9DINO</name>
<feature type="compositionally biased region" description="Basic and acidic residues" evidence="1">
    <location>
        <begin position="74"/>
        <end position="84"/>
    </location>
</feature>
<evidence type="ECO:0000256" key="1">
    <source>
        <dbReference type="SAM" id="MobiDB-lite"/>
    </source>
</evidence>
<feature type="non-terminal residue" evidence="2">
    <location>
        <position position="84"/>
    </location>
</feature>
<keyword evidence="3" id="KW-1185">Reference proteome</keyword>
<evidence type="ECO:0000313" key="2">
    <source>
        <dbReference type="EMBL" id="CAK0802084.1"/>
    </source>
</evidence>
<dbReference type="EMBL" id="CAUYUJ010002722">
    <property type="protein sequence ID" value="CAK0802084.1"/>
    <property type="molecule type" value="Genomic_DNA"/>
</dbReference>
<protein>
    <submittedName>
        <fullName evidence="2">Uncharacterized protein</fullName>
    </submittedName>
</protein>
<comment type="caution">
    <text evidence="2">The sequence shown here is derived from an EMBL/GenBank/DDBJ whole genome shotgun (WGS) entry which is preliminary data.</text>
</comment>
<feature type="non-terminal residue" evidence="2">
    <location>
        <position position="1"/>
    </location>
</feature>
<dbReference type="PROSITE" id="PS50096">
    <property type="entry name" value="IQ"/>
    <property type="match status" value="1"/>
</dbReference>
<reference evidence="2" key="1">
    <citation type="submission" date="2023-10" db="EMBL/GenBank/DDBJ databases">
        <authorList>
            <person name="Chen Y."/>
            <person name="Shah S."/>
            <person name="Dougan E. K."/>
            <person name="Thang M."/>
            <person name="Chan C."/>
        </authorList>
    </citation>
    <scope>NUCLEOTIDE SEQUENCE [LARGE SCALE GENOMIC DNA]</scope>
</reference>
<sequence length="84" mass="8933">SAGCASGPTVPSRCRGSSAAGWAGGARAAREEELAEHEAARRLRRLAPREQAAVCIQRHHRGHSARGRLRAARARGDAEAGRLR</sequence>
<feature type="region of interest" description="Disordered" evidence="1">
    <location>
        <begin position="1"/>
        <end position="21"/>
    </location>
</feature>
<feature type="compositionally biased region" description="Basic residues" evidence="1">
    <location>
        <begin position="57"/>
        <end position="73"/>
    </location>
</feature>
<accession>A0ABN9Q8F8</accession>
<gene>
    <name evidence="2" type="ORF">PCOR1329_LOCUS9713</name>
</gene>
<organism evidence="2 3">
    <name type="scientific">Prorocentrum cordatum</name>
    <dbReference type="NCBI Taxonomy" id="2364126"/>
    <lineage>
        <taxon>Eukaryota</taxon>
        <taxon>Sar</taxon>
        <taxon>Alveolata</taxon>
        <taxon>Dinophyceae</taxon>
        <taxon>Prorocentrales</taxon>
        <taxon>Prorocentraceae</taxon>
        <taxon>Prorocentrum</taxon>
    </lineage>
</organism>
<feature type="region of interest" description="Disordered" evidence="1">
    <location>
        <begin position="55"/>
        <end position="84"/>
    </location>
</feature>
<dbReference type="Proteomes" id="UP001189429">
    <property type="component" value="Unassembled WGS sequence"/>
</dbReference>